<sequence length="217" mass="24191">MRKGSFARTAGIRYPSLTVFEDVLVSIQSLILVPDPYFNEPGFEKTRNTPSGVNAAKDYDANIRQATVRWAMLEHLRNPSPCFEDVISAHFWMKRGEILEQVKTWVKEAEAMPSASKTSRLLTSSMNAAKMIRRHYTALKEEFSKMAPYPGLENLAVDTGSPLSKDRKKRSAEKRKKPAQVADASAQKGKEQEKSNEDDQDGTGSPPGPMSVQAIMI</sequence>
<dbReference type="PANTHER" id="PTHR46116:SF39">
    <property type="entry name" value="BACULOVIRAL IAP REPEAT-CONTAINING PROTEIN 6"/>
    <property type="match status" value="1"/>
</dbReference>
<dbReference type="GO" id="GO:0005634">
    <property type="term" value="C:nucleus"/>
    <property type="evidence" value="ECO:0007669"/>
    <property type="project" value="TreeGrafter"/>
</dbReference>
<dbReference type="InterPro" id="IPR016135">
    <property type="entry name" value="UBQ-conjugating_enzyme/RWD"/>
</dbReference>
<gene>
    <name evidence="4" type="ORF">NMOB1V02_LOCUS1142</name>
</gene>
<evidence type="ECO:0000256" key="3">
    <source>
        <dbReference type="SAM" id="MobiDB-lite"/>
    </source>
</evidence>
<organism evidence="4">
    <name type="scientific">Notodromas monacha</name>
    <dbReference type="NCBI Taxonomy" id="399045"/>
    <lineage>
        <taxon>Eukaryota</taxon>
        <taxon>Metazoa</taxon>
        <taxon>Ecdysozoa</taxon>
        <taxon>Arthropoda</taxon>
        <taxon>Crustacea</taxon>
        <taxon>Oligostraca</taxon>
        <taxon>Ostracoda</taxon>
        <taxon>Podocopa</taxon>
        <taxon>Podocopida</taxon>
        <taxon>Cypridocopina</taxon>
        <taxon>Cypridoidea</taxon>
        <taxon>Cyprididae</taxon>
        <taxon>Notodromas</taxon>
    </lineage>
</organism>
<protein>
    <submittedName>
        <fullName evidence="4">Uncharacterized protein</fullName>
    </submittedName>
</protein>
<keyword evidence="1" id="KW-0808">Transferase</keyword>
<dbReference type="PANTHER" id="PTHR46116">
    <property type="entry name" value="(E3-INDEPENDENT) E2 UBIQUITIN-CONJUGATING ENZYME"/>
    <property type="match status" value="1"/>
</dbReference>
<dbReference type="GO" id="GO:0016740">
    <property type="term" value="F:transferase activity"/>
    <property type="evidence" value="ECO:0007669"/>
    <property type="project" value="UniProtKB-KW"/>
</dbReference>
<dbReference type="EMBL" id="OA882146">
    <property type="protein sequence ID" value="CAD7273243.1"/>
    <property type="molecule type" value="Genomic_DNA"/>
</dbReference>
<dbReference type="Gene3D" id="3.10.110.10">
    <property type="entry name" value="Ubiquitin Conjugating Enzyme"/>
    <property type="match status" value="1"/>
</dbReference>
<evidence type="ECO:0000256" key="2">
    <source>
        <dbReference type="ARBA" id="ARBA00022786"/>
    </source>
</evidence>
<dbReference type="OrthoDB" id="47801at2759"/>
<name>A0A7R9BFV9_9CRUS</name>
<dbReference type="GO" id="GO:0043066">
    <property type="term" value="P:negative regulation of apoptotic process"/>
    <property type="evidence" value="ECO:0007669"/>
    <property type="project" value="TreeGrafter"/>
</dbReference>
<feature type="compositionally biased region" description="Basic residues" evidence="3">
    <location>
        <begin position="166"/>
        <end position="178"/>
    </location>
</feature>
<feature type="compositionally biased region" description="Basic and acidic residues" evidence="3">
    <location>
        <begin position="188"/>
        <end position="197"/>
    </location>
</feature>
<keyword evidence="5" id="KW-1185">Reference proteome</keyword>
<dbReference type="AlphaFoldDB" id="A0A7R9BFV9"/>
<accession>A0A7R9BFV9</accession>
<feature type="region of interest" description="Disordered" evidence="3">
    <location>
        <begin position="154"/>
        <end position="217"/>
    </location>
</feature>
<dbReference type="EMBL" id="CAJPEX010000109">
    <property type="protein sequence ID" value="CAG0913395.1"/>
    <property type="molecule type" value="Genomic_DNA"/>
</dbReference>
<proteinExistence type="predicted"/>
<reference evidence="4" key="1">
    <citation type="submission" date="2020-11" db="EMBL/GenBank/DDBJ databases">
        <authorList>
            <person name="Tran Van P."/>
        </authorList>
    </citation>
    <scope>NUCLEOTIDE SEQUENCE</scope>
</reference>
<evidence type="ECO:0000313" key="4">
    <source>
        <dbReference type="EMBL" id="CAD7273243.1"/>
    </source>
</evidence>
<dbReference type="Proteomes" id="UP000678499">
    <property type="component" value="Unassembled WGS sequence"/>
</dbReference>
<evidence type="ECO:0000256" key="1">
    <source>
        <dbReference type="ARBA" id="ARBA00022679"/>
    </source>
</evidence>
<keyword evidence="2" id="KW-0833">Ubl conjugation pathway</keyword>
<dbReference type="GO" id="GO:0004869">
    <property type="term" value="F:cysteine-type endopeptidase inhibitor activity"/>
    <property type="evidence" value="ECO:0007669"/>
    <property type="project" value="TreeGrafter"/>
</dbReference>
<evidence type="ECO:0000313" key="5">
    <source>
        <dbReference type="Proteomes" id="UP000678499"/>
    </source>
</evidence>